<keyword evidence="1" id="KW-0238">DNA-binding</keyword>
<organism evidence="1 2">
    <name type="scientific">Rhizobium hainanense</name>
    <dbReference type="NCBI Taxonomy" id="52131"/>
    <lineage>
        <taxon>Bacteria</taxon>
        <taxon>Pseudomonadati</taxon>
        <taxon>Pseudomonadota</taxon>
        <taxon>Alphaproteobacteria</taxon>
        <taxon>Hyphomicrobiales</taxon>
        <taxon>Rhizobiaceae</taxon>
        <taxon>Rhizobium/Agrobacterium group</taxon>
        <taxon>Rhizobium</taxon>
    </lineage>
</organism>
<dbReference type="Proteomes" id="UP000186228">
    <property type="component" value="Unassembled WGS sequence"/>
</dbReference>
<reference evidence="2" key="1">
    <citation type="submission" date="2016-08" db="EMBL/GenBank/DDBJ databases">
        <authorList>
            <person name="Varghese N."/>
            <person name="Submissions Spin"/>
        </authorList>
    </citation>
    <scope>NUCLEOTIDE SEQUENCE [LARGE SCALE GENOMIC DNA]</scope>
    <source>
        <strain evidence="2">CCBAU 57015</strain>
    </source>
</reference>
<dbReference type="InterPro" id="IPR036388">
    <property type="entry name" value="WH-like_DNA-bd_sf"/>
</dbReference>
<dbReference type="OrthoDB" id="54411at2"/>
<dbReference type="SUPFAM" id="SSF46894">
    <property type="entry name" value="C-terminal effector domain of the bipartite response regulators"/>
    <property type="match status" value="1"/>
</dbReference>
<protein>
    <submittedName>
        <fullName evidence="1">DNA-binding transcriptional activator of the SARP family</fullName>
    </submittedName>
</protein>
<dbReference type="GO" id="GO:0003677">
    <property type="term" value="F:DNA binding"/>
    <property type="evidence" value="ECO:0007669"/>
    <property type="project" value="UniProtKB-KW"/>
</dbReference>
<evidence type="ECO:0000313" key="2">
    <source>
        <dbReference type="Proteomes" id="UP000186228"/>
    </source>
</evidence>
<gene>
    <name evidence="1" type="ORF">GA0061100_102554</name>
</gene>
<dbReference type="Gene3D" id="1.10.10.10">
    <property type="entry name" value="Winged helix-like DNA-binding domain superfamily/Winged helix DNA-binding domain"/>
    <property type="match status" value="1"/>
</dbReference>
<dbReference type="InterPro" id="IPR016032">
    <property type="entry name" value="Sig_transdc_resp-reg_C-effctor"/>
</dbReference>
<dbReference type="InterPro" id="IPR011990">
    <property type="entry name" value="TPR-like_helical_dom_sf"/>
</dbReference>
<proteinExistence type="predicted"/>
<dbReference type="STRING" id="52131.GA0061100_102554"/>
<keyword evidence="2" id="KW-1185">Reference proteome</keyword>
<dbReference type="Gene3D" id="1.25.40.10">
    <property type="entry name" value="Tetratricopeptide repeat domain"/>
    <property type="match status" value="1"/>
</dbReference>
<dbReference type="GO" id="GO:0006355">
    <property type="term" value="P:regulation of DNA-templated transcription"/>
    <property type="evidence" value="ECO:0007669"/>
    <property type="project" value="InterPro"/>
</dbReference>
<name>A0A1C3ULE4_9HYPH</name>
<dbReference type="AlphaFoldDB" id="A0A1C3ULE4"/>
<dbReference type="RefSeq" id="WP_083961303.1">
    <property type="nucleotide sequence ID" value="NZ_FMAC01000002.1"/>
</dbReference>
<accession>A0A1C3ULE4</accession>
<dbReference type="EMBL" id="FMAC01000002">
    <property type="protein sequence ID" value="SCB16278.1"/>
    <property type="molecule type" value="Genomic_DNA"/>
</dbReference>
<sequence length="639" mass="71509">MFSLHTFGGLKLLDGDGREAAFPEKGLLILVYLMLEPTARASRSMIARLLWGDDNGSAQVNLRKLVSRIRLRQEALGRSFLRFSETAVELDAPPTISDLWFARSHDGGPIFARLKSLVKTLEVEFLQGIDCQSAVFFHWREVQSGRHLSALKEALNAAAAEANGMDDIALVREAALLVFGIDPEDRDIHRVLLRIFDAEGEVEHFRQIFKQRAALLTSWSAQQEYASEIRAGDAIFHRERTLGTRTRVKIPLLLLPSTGGQGKDYDTSSLVNDITIGFCALDSLQIADRYTAVRVGRAGERAAATFDQWDRSYILEMRLSLRDNGPLLFSQLVDAASDEIIWAERISLGQSSSEEQRQAVARRIVLSLAGQIERREMMRSQFEENPAAYQRYLAGKRYIERLSVPDLQRARGELQMALRTGGHFAPALSSMARTYSKEWVLTFGADAALLAEAESYAMRAIAARRDIADGYRELGMTKVFRKASDESIETLKLAEALSPGHAGIIADHAEALLHASRPDLALTKIESAIALNPVSPDTYLWTASVASYTLGRFEAALDYIDRMANARLADRISAASWAMLGHQEKAGFFVRRVQRTSPDFDVDRWLSVVPFKEQWQRDIYREGLRRAGFWKATPNVTLA</sequence>
<evidence type="ECO:0000313" key="1">
    <source>
        <dbReference type="EMBL" id="SCB16278.1"/>
    </source>
</evidence>
<dbReference type="SUPFAM" id="SSF48452">
    <property type="entry name" value="TPR-like"/>
    <property type="match status" value="1"/>
</dbReference>